<proteinExistence type="predicted"/>
<feature type="region of interest" description="Disordered" evidence="1">
    <location>
        <begin position="55"/>
        <end position="76"/>
    </location>
</feature>
<sequence>MPSLASTIFHTPEPDSHSSKTEHGTERGKEESKPKGNRIRSARVVEIVSPLKFKLKAQGVSTSTGRAGRTSTPAGP</sequence>
<dbReference type="EMBL" id="MLYV02000283">
    <property type="protein sequence ID" value="PSS18948.1"/>
    <property type="molecule type" value="Genomic_DNA"/>
</dbReference>
<evidence type="ECO:0000256" key="1">
    <source>
        <dbReference type="SAM" id="MobiDB-lite"/>
    </source>
</evidence>
<feature type="region of interest" description="Disordered" evidence="1">
    <location>
        <begin position="1"/>
        <end position="43"/>
    </location>
</feature>
<protein>
    <submittedName>
        <fullName evidence="2">Uncharacterized protein</fullName>
    </submittedName>
</protein>
<dbReference type="Proteomes" id="UP000186601">
    <property type="component" value="Unassembled WGS sequence"/>
</dbReference>
<feature type="compositionally biased region" description="Basic and acidic residues" evidence="1">
    <location>
        <begin position="12"/>
        <end position="34"/>
    </location>
</feature>
<keyword evidence="3" id="KW-1185">Reference proteome</keyword>
<gene>
    <name evidence="2" type="ORF">PHLCEN_2v3164</name>
</gene>
<evidence type="ECO:0000313" key="3">
    <source>
        <dbReference type="Proteomes" id="UP000186601"/>
    </source>
</evidence>
<accession>A0A2R6R144</accession>
<name>A0A2R6R144_9APHY</name>
<dbReference type="AlphaFoldDB" id="A0A2R6R144"/>
<reference evidence="2 3" key="1">
    <citation type="submission" date="2018-02" db="EMBL/GenBank/DDBJ databases">
        <title>Genome sequence of the basidiomycete white-rot fungus Phlebia centrifuga.</title>
        <authorList>
            <person name="Granchi Z."/>
            <person name="Peng M."/>
            <person name="de Vries R.P."/>
            <person name="Hilden K."/>
            <person name="Makela M.R."/>
            <person name="Grigoriev I."/>
            <person name="Riley R."/>
        </authorList>
    </citation>
    <scope>NUCLEOTIDE SEQUENCE [LARGE SCALE GENOMIC DNA]</scope>
    <source>
        <strain evidence="2 3">FBCC195</strain>
    </source>
</reference>
<organism evidence="2 3">
    <name type="scientific">Hermanssonia centrifuga</name>
    <dbReference type="NCBI Taxonomy" id="98765"/>
    <lineage>
        <taxon>Eukaryota</taxon>
        <taxon>Fungi</taxon>
        <taxon>Dikarya</taxon>
        <taxon>Basidiomycota</taxon>
        <taxon>Agaricomycotina</taxon>
        <taxon>Agaricomycetes</taxon>
        <taxon>Polyporales</taxon>
        <taxon>Meruliaceae</taxon>
        <taxon>Hermanssonia</taxon>
    </lineage>
</organism>
<evidence type="ECO:0000313" key="2">
    <source>
        <dbReference type="EMBL" id="PSS18948.1"/>
    </source>
</evidence>
<feature type="compositionally biased region" description="Low complexity" evidence="1">
    <location>
        <begin position="61"/>
        <end position="76"/>
    </location>
</feature>
<comment type="caution">
    <text evidence="2">The sequence shown here is derived from an EMBL/GenBank/DDBJ whole genome shotgun (WGS) entry which is preliminary data.</text>
</comment>